<feature type="transmembrane region" description="Helical" evidence="8">
    <location>
        <begin position="305"/>
        <end position="325"/>
    </location>
</feature>
<feature type="transmembrane region" description="Helical" evidence="8">
    <location>
        <begin position="38"/>
        <end position="60"/>
    </location>
</feature>
<gene>
    <name evidence="9" type="ORF">ACFPET_09760</name>
</gene>
<evidence type="ECO:0000256" key="7">
    <source>
        <dbReference type="ARBA" id="ARBA00023136"/>
    </source>
</evidence>
<protein>
    <submittedName>
        <fullName evidence="9">TrkH family potassium uptake protein</fullName>
    </submittedName>
</protein>
<proteinExistence type="predicted"/>
<keyword evidence="4 8" id="KW-0812">Transmembrane</keyword>
<keyword evidence="7 8" id="KW-0472">Membrane</keyword>
<evidence type="ECO:0000256" key="5">
    <source>
        <dbReference type="ARBA" id="ARBA00022989"/>
    </source>
</evidence>
<organism evidence="9 10">
    <name type="scientific">Salininema proteolyticum</name>
    <dbReference type="NCBI Taxonomy" id="1607685"/>
    <lineage>
        <taxon>Bacteria</taxon>
        <taxon>Bacillati</taxon>
        <taxon>Actinomycetota</taxon>
        <taxon>Actinomycetes</taxon>
        <taxon>Glycomycetales</taxon>
        <taxon>Glycomycetaceae</taxon>
        <taxon>Salininema</taxon>
    </lineage>
</organism>
<evidence type="ECO:0000256" key="8">
    <source>
        <dbReference type="SAM" id="Phobius"/>
    </source>
</evidence>
<dbReference type="PANTHER" id="PTHR32024:SF1">
    <property type="entry name" value="KTR SYSTEM POTASSIUM UPTAKE PROTEIN B"/>
    <property type="match status" value="1"/>
</dbReference>
<evidence type="ECO:0000256" key="3">
    <source>
        <dbReference type="ARBA" id="ARBA00022475"/>
    </source>
</evidence>
<dbReference type="Pfam" id="PF02386">
    <property type="entry name" value="TrkH"/>
    <property type="match status" value="1"/>
</dbReference>
<dbReference type="RefSeq" id="WP_380620376.1">
    <property type="nucleotide sequence ID" value="NZ_JBHSDK010000013.1"/>
</dbReference>
<accession>A0ABV8TYG8</accession>
<dbReference type="InterPro" id="IPR003445">
    <property type="entry name" value="Cat_transpt"/>
</dbReference>
<keyword evidence="2" id="KW-0813">Transport</keyword>
<evidence type="ECO:0000313" key="10">
    <source>
        <dbReference type="Proteomes" id="UP001595823"/>
    </source>
</evidence>
<dbReference type="Proteomes" id="UP001595823">
    <property type="component" value="Unassembled WGS sequence"/>
</dbReference>
<sequence length="441" mass="47110">MREFFRSPVRILPLGFLGVIALGTVLLMLPAATESGEAPPFLTALFTSTSAVCVTGLVVVDTPAYWSSFGEGVIAMLIQVGGFGIMTFASLMGFLVLGRLRLRNTLAAQAETKTMQLGDVRRVLASVGLITLAIESAVAAILTVRFATTYGYETDHALWHGVFHSISAFNNAGFALYDDSLEGFATDGVVTLPISAAIVIGGIGFAVIAEILQHRRRPRKWSIHTKITVAGTGILLAVGFFFYLVLEWNNTLAGFDMGEKVLTSFVSSVMPRTAGFNVLPMGDLETQTWAVTDVLMFIGGGSGGTAGGIKVTTFFLLAFVIWSELRGEPDVPAFRRTIHPQVVRQATTVTLLGFGLVAIGTFTLLSATSHSLDEVLFEAISAFGTVGLSTGITDDLGPVGEVMVTIMMYLGRVGTITVGAALALRVRPRRYRFPNERPIVG</sequence>
<comment type="subcellular location">
    <subcellularLocation>
        <location evidence="1">Cell membrane</location>
        <topology evidence="1">Multi-pass membrane protein</topology>
    </subcellularLocation>
</comment>
<reference evidence="10" key="1">
    <citation type="journal article" date="2019" name="Int. J. Syst. Evol. Microbiol.">
        <title>The Global Catalogue of Microorganisms (GCM) 10K type strain sequencing project: providing services to taxonomists for standard genome sequencing and annotation.</title>
        <authorList>
            <consortium name="The Broad Institute Genomics Platform"/>
            <consortium name="The Broad Institute Genome Sequencing Center for Infectious Disease"/>
            <person name="Wu L."/>
            <person name="Ma J."/>
        </authorList>
    </citation>
    <scope>NUCLEOTIDE SEQUENCE [LARGE SCALE GENOMIC DNA]</scope>
    <source>
        <strain evidence="10">IBRC-M 10908</strain>
    </source>
</reference>
<evidence type="ECO:0000313" key="9">
    <source>
        <dbReference type="EMBL" id="MFC4335483.1"/>
    </source>
</evidence>
<evidence type="ECO:0000256" key="4">
    <source>
        <dbReference type="ARBA" id="ARBA00022692"/>
    </source>
</evidence>
<evidence type="ECO:0000256" key="6">
    <source>
        <dbReference type="ARBA" id="ARBA00023065"/>
    </source>
</evidence>
<feature type="transmembrane region" description="Helical" evidence="8">
    <location>
        <begin position="12"/>
        <end position="32"/>
    </location>
</feature>
<feature type="transmembrane region" description="Helical" evidence="8">
    <location>
        <begin position="402"/>
        <end position="424"/>
    </location>
</feature>
<keyword evidence="10" id="KW-1185">Reference proteome</keyword>
<feature type="transmembrane region" description="Helical" evidence="8">
    <location>
        <begin position="123"/>
        <end position="146"/>
    </location>
</feature>
<feature type="transmembrane region" description="Helical" evidence="8">
    <location>
        <begin position="346"/>
        <end position="367"/>
    </location>
</feature>
<keyword evidence="5 8" id="KW-1133">Transmembrane helix</keyword>
<name>A0ABV8TYG8_9ACTN</name>
<feature type="transmembrane region" description="Helical" evidence="8">
    <location>
        <begin position="189"/>
        <end position="212"/>
    </location>
</feature>
<dbReference type="EMBL" id="JBHSDK010000013">
    <property type="protein sequence ID" value="MFC4335483.1"/>
    <property type="molecule type" value="Genomic_DNA"/>
</dbReference>
<keyword evidence="6" id="KW-0406">Ion transport</keyword>
<feature type="transmembrane region" description="Helical" evidence="8">
    <location>
        <begin position="224"/>
        <end position="246"/>
    </location>
</feature>
<comment type="caution">
    <text evidence="9">The sequence shown here is derived from an EMBL/GenBank/DDBJ whole genome shotgun (WGS) entry which is preliminary data.</text>
</comment>
<feature type="transmembrane region" description="Helical" evidence="8">
    <location>
        <begin position="72"/>
        <end position="97"/>
    </location>
</feature>
<dbReference type="PANTHER" id="PTHR32024">
    <property type="entry name" value="TRK SYSTEM POTASSIUM UPTAKE PROTEIN TRKG-RELATED"/>
    <property type="match status" value="1"/>
</dbReference>
<keyword evidence="3" id="KW-1003">Cell membrane</keyword>
<evidence type="ECO:0000256" key="2">
    <source>
        <dbReference type="ARBA" id="ARBA00022448"/>
    </source>
</evidence>
<evidence type="ECO:0000256" key="1">
    <source>
        <dbReference type="ARBA" id="ARBA00004651"/>
    </source>
</evidence>